<keyword evidence="4" id="KW-0548">Nucleotidyltransferase</keyword>
<dbReference type="Pfam" id="PF12627">
    <property type="entry name" value="PolyA_pol_RNAbd"/>
    <property type="match status" value="1"/>
</dbReference>
<dbReference type="SUPFAM" id="SSF81301">
    <property type="entry name" value="Nucleotidyltransferase"/>
    <property type="match status" value="1"/>
</dbReference>
<evidence type="ECO:0000256" key="3">
    <source>
        <dbReference type="ARBA" id="ARBA00022694"/>
    </source>
</evidence>
<evidence type="ECO:0000256" key="6">
    <source>
        <dbReference type="ARBA" id="ARBA00022741"/>
    </source>
</evidence>
<dbReference type="NCBIfam" id="NF009814">
    <property type="entry name" value="PRK13299.1"/>
    <property type="match status" value="1"/>
</dbReference>
<evidence type="ECO:0000256" key="7">
    <source>
        <dbReference type="ARBA" id="ARBA00022842"/>
    </source>
</evidence>
<dbReference type="OrthoDB" id="9805698at2"/>
<dbReference type="InterPro" id="IPR032828">
    <property type="entry name" value="PolyA_RNA-bd"/>
</dbReference>
<dbReference type="Proteomes" id="UP000241434">
    <property type="component" value="Unassembled WGS sequence"/>
</dbReference>
<comment type="similarity">
    <text evidence="8">Belongs to the tRNA nucleotidyltransferase/poly(A) polymerase family.</text>
</comment>
<dbReference type="GO" id="GO:0000049">
    <property type="term" value="F:tRNA binding"/>
    <property type="evidence" value="ECO:0007669"/>
    <property type="project" value="TreeGrafter"/>
</dbReference>
<evidence type="ECO:0000256" key="4">
    <source>
        <dbReference type="ARBA" id="ARBA00022695"/>
    </source>
</evidence>
<evidence type="ECO:0000259" key="9">
    <source>
        <dbReference type="Pfam" id="PF01743"/>
    </source>
</evidence>
<protein>
    <recommendedName>
        <fullName evidence="13">tRNA nucleotidyltransferase (CCA-adding enzyme)</fullName>
    </recommendedName>
</protein>
<keyword evidence="7" id="KW-0460">Magnesium</keyword>
<comment type="caution">
    <text evidence="11">The sequence shown here is derived from an EMBL/GenBank/DDBJ whole genome shotgun (WGS) entry which is preliminary data.</text>
</comment>
<comment type="cofactor">
    <cofactor evidence="1">
        <name>Mg(2+)</name>
        <dbReference type="ChEBI" id="CHEBI:18420"/>
    </cofactor>
</comment>
<keyword evidence="3" id="KW-0819">tRNA processing</keyword>
<dbReference type="Pfam" id="PF01743">
    <property type="entry name" value="PolyA_pol"/>
    <property type="match status" value="1"/>
</dbReference>
<dbReference type="CDD" id="cd05398">
    <property type="entry name" value="NT_ClassII-CCAase"/>
    <property type="match status" value="1"/>
</dbReference>
<keyword evidence="8" id="KW-0694">RNA-binding</keyword>
<dbReference type="SUPFAM" id="SSF81891">
    <property type="entry name" value="Poly A polymerase C-terminal region-like"/>
    <property type="match status" value="1"/>
</dbReference>
<dbReference type="GO" id="GO:0000166">
    <property type="term" value="F:nucleotide binding"/>
    <property type="evidence" value="ECO:0007669"/>
    <property type="project" value="UniProtKB-KW"/>
</dbReference>
<dbReference type="PANTHER" id="PTHR46173:SF1">
    <property type="entry name" value="CCA TRNA NUCLEOTIDYLTRANSFERASE 1, MITOCHONDRIAL"/>
    <property type="match status" value="1"/>
</dbReference>
<dbReference type="GO" id="GO:0016779">
    <property type="term" value="F:nucleotidyltransferase activity"/>
    <property type="evidence" value="ECO:0007669"/>
    <property type="project" value="UniProtKB-KW"/>
</dbReference>
<evidence type="ECO:0008006" key="13">
    <source>
        <dbReference type="Google" id="ProtNLM"/>
    </source>
</evidence>
<organism evidence="11 12">
    <name type="scientific">Peptostreptococcus russellii</name>
    <dbReference type="NCBI Taxonomy" id="215200"/>
    <lineage>
        <taxon>Bacteria</taxon>
        <taxon>Bacillati</taxon>
        <taxon>Bacillota</taxon>
        <taxon>Clostridia</taxon>
        <taxon>Peptostreptococcales</taxon>
        <taxon>Peptostreptococcaceae</taxon>
        <taxon>Peptostreptococcus</taxon>
    </lineage>
</organism>
<keyword evidence="12" id="KW-1185">Reference proteome</keyword>
<dbReference type="GO" id="GO:0046872">
    <property type="term" value="F:metal ion binding"/>
    <property type="evidence" value="ECO:0007669"/>
    <property type="project" value="UniProtKB-KW"/>
</dbReference>
<evidence type="ECO:0000313" key="11">
    <source>
        <dbReference type="EMBL" id="PSJ31443.1"/>
    </source>
</evidence>
<keyword evidence="5" id="KW-0479">Metal-binding</keyword>
<dbReference type="PANTHER" id="PTHR46173">
    <property type="entry name" value="CCA TRNA NUCLEOTIDYLTRANSFERASE 1, MITOCHONDRIAL"/>
    <property type="match status" value="1"/>
</dbReference>
<proteinExistence type="inferred from homology"/>
<dbReference type="InterPro" id="IPR043519">
    <property type="entry name" value="NT_sf"/>
</dbReference>
<gene>
    <name evidence="11" type="ORF">UF10_05130</name>
</gene>
<dbReference type="EMBL" id="JYGE01000004">
    <property type="protein sequence ID" value="PSJ31443.1"/>
    <property type="molecule type" value="Genomic_DNA"/>
</dbReference>
<feature type="domain" description="tRNA nucleotidyltransferase/poly(A) polymerase RNA and SrmB- binding" evidence="10">
    <location>
        <begin position="175"/>
        <end position="210"/>
    </location>
</feature>
<dbReference type="GO" id="GO:0008033">
    <property type="term" value="P:tRNA processing"/>
    <property type="evidence" value="ECO:0007669"/>
    <property type="project" value="UniProtKB-KW"/>
</dbReference>
<dbReference type="InterPro" id="IPR050264">
    <property type="entry name" value="Bact_CCA-adding_enz_type3_sf"/>
</dbReference>
<keyword evidence="6" id="KW-0547">Nucleotide-binding</keyword>
<evidence type="ECO:0000256" key="2">
    <source>
        <dbReference type="ARBA" id="ARBA00022679"/>
    </source>
</evidence>
<sequence>MDKKELALEIDSGASLIIEALENHGFEAFIVGGCVRDSIMKRKPNDWDITTNARPKDMMKIFKKTIPTGVEHGTVTIIENNVAYEATTYRIDGQYLDMRHPEEVKFSKNIIDDLSRRDFTINAMAYNQKSGLIDSFDGIKDIEKKLIRCVGDPDQRFNEDALRMVRAIRFSAKLGFEIEEKTFNSILKNSKNIENISVERINRELEEIIEYNPLKLENFNMINLSDYLFGGKSLEMNNIENAYNVESFINKEKTCKYLDSDNEEKKYKQALKRALIFEDRSKEELSKIMRSLRYSKKEIEYTIAIHSILKDEKYELLTENSKDYSHKKLLLKYILRDLKNIYLVKYAIYSKFIEKNANPSICFSLFNDIIESGECFSISQLKLNGRDIIKNDIASGAQVGKILSGLLEHVIHNPGDNEKDKLLSLARKA</sequence>
<evidence type="ECO:0000256" key="1">
    <source>
        <dbReference type="ARBA" id="ARBA00001946"/>
    </source>
</evidence>
<dbReference type="InterPro" id="IPR002646">
    <property type="entry name" value="PolA_pol_head_dom"/>
</dbReference>
<evidence type="ECO:0000259" key="10">
    <source>
        <dbReference type="Pfam" id="PF12627"/>
    </source>
</evidence>
<accession>A0A2P7Q0D8</accession>
<name>A0A2P7Q0D8_9FIRM</name>
<evidence type="ECO:0000256" key="8">
    <source>
        <dbReference type="RuleBase" id="RU003953"/>
    </source>
</evidence>
<dbReference type="Gene3D" id="3.30.460.10">
    <property type="entry name" value="Beta Polymerase, domain 2"/>
    <property type="match status" value="1"/>
</dbReference>
<dbReference type="Gene3D" id="1.10.246.80">
    <property type="match status" value="1"/>
</dbReference>
<dbReference type="AlphaFoldDB" id="A0A2P7Q0D8"/>
<reference evidence="11" key="1">
    <citation type="thesis" date="2015" institute="Rutgers" country="The State University of New Jersey, 14 College Farm Rd., New Brunswick, NJ, USA">
        <title>Ammonia toxicity in bacteria and its implications for treatment of and resource recovery from highly nitrogenous organic wastes.</title>
        <authorList>
            <person name="Luther A.K."/>
        </authorList>
    </citation>
    <scope>NUCLEOTIDE SEQUENCE</scope>
    <source>
        <strain evidence="11">RT-10B</strain>
    </source>
</reference>
<dbReference type="Gene3D" id="1.10.3090.10">
    <property type="entry name" value="cca-adding enzyme, domain 2"/>
    <property type="match status" value="1"/>
</dbReference>
<keyword evidence="2 8" id="KW-0808">Transferase</keyword>
<feature type="domain" description="Poly A polymerase head" evidence="9">
    <location>
        <begin position="28"/>
        <end position="148"/>
    </location>
</feature>
<evidence type="ECO:0000256" key="5">
    <source>
        <dbReference type="ARBA" id="ARBA00022723"/>
    </source>
</evidence>
<evidence type="ECO:0000313" key="12">
    <source>
        <dbReference type="Proteomes" id="UP000241434"/>
    </source>
</evidence>